<dbReference type="InterPro" id="IPR041183">
    <property type="entry name" value="Cyclophilin-like"/>
</dbReference>
<protein>
    <recommendedName>
        <fullName evidence="1">Cyclophilin-like domain-containing protein</fullName>
    </recommendedName>
</protein>
<dbReference type="RefSeq" id="WP_207353580.1">
    <property type="nucleotide sequence ID" value="NZ_CP071503.1"/>
</dbReference>
<proteinExistence type="predicted"/>
<accession>A0ABX7QMV9</accession>
<keyword evidence="3" id="KW-1185">Reference proteome</keyword>
<evidence type="ECO:0000259" key="1">
    <source>
        <dbReference type="Pfam" id="PF18050"/>
    </source>
</evidence>
<feature type="domain" description="Cyclophilin-like" evidence="1">
    <location>
        <begin position="8"/>
        <end position="114"/>
    </location>
</feature>
<evidence type="ECO:0000313" key="2">
    <source>
        <dbReference type="EMBL" id="QSX32335.1"/>
    </source>
</evidence>
<sequence length="119" mass="13003">MPMAIVLKAGDVVIPATLNDTVAAQDFKNRLPFKTSGYRSAFDYCCTATEGKFDPSEKQYGWKNGDISLAGGWFAVLFDGEEQSSTYGDIMPIAHIAKEHLPLVQGLPRDITFVVEAAE</sequence>
<gene>
    <name evidence="2" type="ORF">JYB87_11190</name>
</gene>
<organism evidence="2 3">
    <name type="scientific">Shewanella avicenniae</name>
    <dbReference type="NCBI Taxonomy" id="2814294"/>
    <lineage>
        <taxon>Bacteria</taxon>
        <taxon>Pseudomonadati</taxon>
        <taxon>Pseudomonadota</taxon>
        <taxon>Gammaproteobacteria</taxon>
        <taxon>Alteromonadales</taxon>
        <taxon>Shewanellaceae</taxon>
        <taxon>Shewanella</taxon>
    </lineage>
</organism>
<reference evidence="2 3" key="1">
    <citation type="submission" date="2021-03" db="EMBL/GenBank/DDBJ databases">
        <title>Novel species identification of genus Shewanella.</title>
        <authorList>
            <person name="Liu G."/>
            <person name="Zhang Q."/>
        </authorList>
    </citation>
    <scope>NUCLEOTIDE SEQUENCE [LARGE SCALE GENOMIC DNA]</scope>
    <source>
        <strain evidence="2 3">FJAT-51800</strain>
    </source>
</reference>
<evidence type="ECO:0000313" key="3">
    <source>
        <dbReference type="Proteomes" id="UP000662770"/>
    </source>
</evidence>
<dbReference type="Pfam" id="PF18050">
    <property type="entry name" value="Cyclophil_like2"/>
    <property type="match status" value="1"/>
</dbReference>
<dbReference type="Proteomes" id="UP000662770">
    <property type="component" value="Chromosome"/>
</dbReference>
<name>A0ABX7QMV9_9GAMM</name>
<dbReference type="EMBL" id="CP071503">
    <property type="protein sequence ID" value="QSX32335.1"/>
    <property type="molecule type" value="Genomic_DNA"/>
</dbReference>